<comment type="caution">
    <text evidence="1">The sequence shown here is derived from an EMBL/GenBank/DDBJ whole genome shotgun (WGS) entry which is preliminary data.</text>
</comment>
<sequence>MKCLLGVQQITVAPLKFVTIPRLENCVLLNLFKSFISKAVLIPLKIDKTYLYIRFTISKACLTVTHHRICSKSMSPSNRISRIHELEWISLPASCENF</sequence>
<keyword evidence="2" id="KW-1185">Reference proteome</keyword>
<dbReference type="Proteomes" id="UP000499080">
    <property type="component" value="Unassembled WGS sequence"/>
</dbReference>
<evidence type="ECO:0000313" key="1">
    <source>
        <dbReference type="EMBL" id="GBM22691.1"/>
    </source>
</evidence>
<organism evidence="1 2">
    <name type="scientific">Araneus ventricosus</name>
    <name type="common">Orbweaver spider</name>
    <name type="synonym">Epeira ventricosa</name>
    <dbReference type="NCBI Taxonomy" id="182803"/>
    <lineage>
        <taxon>Eukaryota</taxon>
        <taxon>Metazoa</taxon>
        <taxon>Ecdysozoa</taxon>
        <taxon>Arthropoda</taxon>
        <taxon>Chelicerata</taxon>
        <taxon>Arachnida</taxon>
        <taxon>Araneae</taxon>
        <taxon>Araneomorphae</taxon>
        <taxon>Entelegynae</taxon>
        <taxon>Araneoidea</taxon>
        <taxon>Araneidae</taxon>
        <taxon>Araneus</taxon>
    </lineage>
</organism>
<dbReference type="EMBL" id="BGPR01000484">
    <property type="protein sequence ID" value="GBM22691.1"/>
    <property type="molecule type" value="Genomic_DNA"/>
</dbReference>
<name>A0A4Y2E159_ARAVE</name>
<proteinExistence type="predicted"/>
<evidence type="ECO:0000313" key="2">
    <source>
        <dbReference type="Proteomes" id="UP000499080"/>
    </source>
</evidence>
<reference evidence="1 2" key="1">
    <citation type="journal article" date="2019" name="Sci. Rep.">
        <title>Orb-weaving spider Araneus ventricosus genome elucidates the spidroin gene catalogue.</title>
        <authorList>
            <person name="Kono N."/>
            <person name="Nakamura H."/>
            <person name="Ohtoshi R."/>
            <person name="Moran D.A.P."/>
            <person name="Shinohara A."/>
            <person name="Yoshida Y."/>
            <person name="Fujiwara M."/>
            <person name="Mori M."/>
            <person name="Tomita M."/>
            <person name="Arakawa K."/>
        </authorList>
    </citation>
    <scope>NUCLEOTIDE SEQUENCE [LARGE SCALE GENOMIC DNA]</scope>
</reference>
<dbReference type="AlphaFoldDB" id="A0A4Y2E159"/>
<protein>
    <submittedName>
        <fullName evidence="1">Uncharacterized protein</fullName>
    </submittedName>
</protein>
<gene>
    <name evidence="1" type="ORF">AVEN_144467_1</name>
</gene>
<accession>A0A4Y2E159</accession>